<keyword evidence="1" id="KW-0472">Membrane</keyword>
<feature type="transmembrane region" description="Helical" evidence="1">
    <location>
        <begin position="80"/>
        <end position="99"/>
    </location>
</feature>
<gene>
    <name evidence="2" type="ORF">EI42_02224</name>
</gene>
<dbReference type="RefSeq" id="WP_111321815.1">
    <property type="nucleotide sequence ID" value="NZ_BIFX01000003.1"/>
</dbReference>
<protein>
    <recommendedName>
        <fullName evidence="4">Integral membrane protein</fullName>
    </recommendedName>
</protein>
<evidence type="ECO:0000313" key="3">
    <source>
        <dbReference type="Proteomes" id="UP000248806"/>
    </source>
</evidence>
<evidence type="ECO:0000313" key="2">
    <source>
        <dbReference type="EMBL" id="PZW31127.1"/>
    </source>
</evidence>
<keyword evidence="3" id="KW-1185">Reference proteome</keyword>
<keyword evidence="1" id="KW-0812">Transmembrane</keyword>
<feature type="transmembrane region" description="Helical" evidence="1">
    <location>
        <begin position="111"/>
        <end position="131"/>
    </location>
</feature>
<keyword evidence="1" id="KW-1133">Transmembrane helix</keyword>
<name>A0A326U9C7_THEHA</name>
<evidence type="ECO:0008006" key="4">
    <source>
        <dbReference type="Google" id="ProtNLM"/>
    </source>
</evidence>
<feature type="transmembrane region" description="Helical" evidence="1">
    <location>
        <begin position="21"/>
        <end position="43"/>
    </location>
</feature>
<evidence type="ECO:0000256" key="1">
    <source>
        <dbReference type="SAM" id="Phobius"/>
    </source>
</evidence>
<proteinExistence type="predicted"/>
<organism evidence="2 3">
    <name type="scientific">Thermosporothrix hazakensis</name>
    <dbReference type="NCBI Taxonomy" id="644383"/>
    <lineage>
        <taxon>Bacteria</taxon>
        <taxon>Bacillati</taxon>
        <taxon>Chloroflexota</taxon>
        <taxon>Ktedonobacteria</taxon>
        <taxon>Ktedonobacterales</taxon>
        <taxon>Thermosporotrichaceae</taxon>
        <taxon>Thermosporothrix</taxon>
    </lineage>
</organism>
<feature type="transmembrane region" description="Helical" evidence="1">
    <location>
        <begin position="49"/>
        <end position="68"/>
    </location>
</feature>
<reference evidence="2 3" key="1">
    <citation type="submission" date="2018-06" db="EMBL/GenBank/DDBJ databases">
        <title>Genomic Encyclopedia of Archaeal and Bacterial Type Strains, Phase II (KMG-II): from individual species to whole genera.</title>
        <authorList>
            <person name="Goeker M."/>
        </authorList>
    </citation>
    <scope>NUCLEOTIDE SEQUENCE [LARGE SCALE GENOMIC DNA]</scope>
    <source>
        <strain evidence="2 3">ATCC BAA-1881</strain>
    </source>
</reference>
<sequence length="144" mass="15927">MAQHSIRSTSSRLKLFIQLDAATSLLGAFLFLGVGISPLASILGFTDPIFPIIVGIGLFFYVAWLLFISRGPEVHPRNGLITICINDAWVLASIILLLVQLPPLTLWGKGFVILIALIVEAFALLQFSTLLQQRRELARYKQAH</sequence>
<accession>A0A326U9C7</accession>
<comment type="caution">
    <text evidence="2">The sequence shown here is derived from an EMBL/GenBank/DDBJ whole genome shotgun (WGS) entry which is preliminary data.</text>
</comment>
<dbReference type="AlphaFoldDB" id="A0A326U9C7"/>
<dbReference type="Proteomes" id="UP000248806">
    <property type="component" value="Unassembled WGS sequence"/>
</dbReference>
<dbReference type="EMBL" id="QKUF01000006">
    <property type="protein sequence ID" value="PZW31127.1"/>
    <property type="molecule type" value="Genomic_DNA"/>
</dbReference>